<proteinExistence type="predicted"/>
<feature type="domain" description="HTH cro/C1-type" evidence="3">
    <location>
        <begin position="28"/>
        <end position="82"/>
    </location>
</feature>
<dbReference type="Pfam" id="PF07883">
    <property type="entry name" value="Cupin_2"/>
    <property type="match status" value="1"/>
</dbReference>
<name>A0ABT9RV51_9MICC</name>
<dbReference type="InterPro" id="IPR010982">
    <property type="entry name" value="Lambda_DNA-bd_dom_sf"/>
</dbReference>
<dbReference type="InterPro" id="IPR014710">
    <property type="entry name" value="RmlC-like_jellyroll"/>
</dbReference>
<keyword evidence="5" id="KW-1185">Reference proteome</keyword>
<dbReference type="Gene3D" id="1.10.260.40">
    <property type="entry name" value="lambda repressor-like DNA-binding domains"/>
    <property type="match status" value="1"/>
</dbReference>
<dbReference type="EMBL" id="JAUSRE010000013">
    <property type="protein sequence ID" value="MDP9889097.1"/>
    <property type="molecule type" value="Genomic_DNA"/>
</dbReference>
<dbReference type="PROSITE" id="PS50943">
    <property type="entry name" value="HTH_CROC1"/>
    <property type="match status" value="1"/>
</dbReference>
<dbReference type="InterPro" id="IPR050807">
    <property type="entry name" value="TransReg_Diox_bact_type"/>
</dbReference>
<dbReference type="SUPFAM" id="SSF51182">
    <property type="entry name" value="RmlC-like cupins"/>
    <property type="match status" value="1"/>
</dbReference>
<evidence type="ECO:0000313" key="4">
    <source>
        <dbReference type="EMBL" id="MDP9889097.1"/>
    </source>
</evidence>
<protein>
    <submittedName>
        <fullName evidence="4">Transcriptional regulator with XRE-family HTH domain</fullName>
    </submittedName>
</protein>
<dbReference type="PANTHER" id="PTHR46797:SF1">
    <property type="entry name" value="METHYLPHOSPHONATE SYNTHASE"/>
    <property type="match status" value="1"/>
</dbReference>
<dbReference type="SMART" id="SM00530">
    <property type="entry name" value="HTH_XRE"/>
    <property type="match status" value="1"/>
</dbReference>
<evidence type="ECO:0000259" key="3">
    <source>
        <dbReference type="PROSITE" id="PS50943"/>
    </source>
</evidence>
<dbReference type="RefSeq" id="WP_373460887.1">
    <property type="nucleotide sequence ID" value="NZ_JAUSRE010000013.1"/>
</dbReference>
<gene>
    <name evidence="4" type="ORF">J2X98_002695</name>
</gene>
<dbReference type="PANTHER" id="PTHR46797">
    <property type="entry name" value="HTH-TYPE TRANSCRIPTIONAL REGULATOR"/>
    <property type="match status" value="1"/>
</dbReference>
<dbReference type="CDD" id="cd02209">
    <property type="entry name" value="cupin_XRE_C"/>
    <property type="match status" value="1"/>
</dbReference>
<evidence type="ECO:0000313" key="5">
    <source>
        <dbReference type="Proteomes" id="UP001226577"/>
    </source>
</evidence>
<dbReference type="CDD" id="cd00093">
    <property type="entry name" value="HTH_XRE"/>
    <property type="match status" value="1"/>
</dbReference>
<comment type="caution">
    <text evidence="4">The sequence shown here is derived from an EMBL/GenBank/DDBJ whole genome shotgun (WGS) entry which is preliminary data.</text>
</comment>
<dbReference type="InterPro" id="IPR001387">
    <property type="entry name" value="Cro/C1-type_HTH"/>
</dbReference>
<dbReference type="InterPro" id="IPR011051">
    <property type="entry name" value="RmlC_Cupin_sf"/>
</dbReference>
<organism evidence="4 5">
    <name type="scientific">Pseudarthrobacter enclensis</name>
    <dbReference type="NCBI Taxonomy" id="993070"/>
    <lineage>
        <taxon>Bacteria</taxon>
        <taxon>Bacillati</taxon>
        <taxon>Actinomycetota</taxon>
        <taxon>Actinomycetes</taxon>
        <taxon>Micrococcales</taxon>
        <taxon>Micrococcaceae</taxon>
        <taxon>Pseudarthrobacter</taxon>
    </lineage>
</organism>
<dbReference type="Pfam" id="PF01381">
    <property type="entry name" value="HTH_3"/>
    <property type="match status" value="1"/>
</dbReference>
<dbReference type="Gene3D" id="2.60.120.10">
    <property type="entry name" value="Jelly Rolls"/>
    <property type="match status" value="1"/>
</dbReference>
<keyword evidence="1" id="KW-0238">DNA-binding</keyword>
<reference evidence="4 5" key="1">
    <citation type="submission" date="2023-07" db="EMBL/GenBank/DDBJ databases">
        <title>Sorghum-associated microbial communities from plants grown in Nebraska, USA.</title>
        <authorList>
            <person name="Schachtman D."/>
        </authorList>
    </citation>
    <scope>NUCLEOTIDE SEQUENCE [LARGE SCALE GENOMIC DNA]</scope>
    <source>
        <strain evidence="4 5">CC222</strain>
    </source>
</reference>
<evidence type="ECO:0000256" key="1">
    <source>
        <dbReference type="ARBA" id="ARBA00023125"/>
    </source>
</evidence>
<evidence type="ECO:0000256" key="2">
    <source>
        <dbReference type="SAM" id="MobiDB-lite"/>
    </source>
</evidence>
<feature type="region of interest" description="Disordered" evidence="2">
    <location>
        <begin position="97"/>
        <end position="123"/>
    </location>
</feature>
<accession>A0ABT9RV51</accession>
<dbReference type="Proteomes" id="UP001226577">
    <property type="component" value="Unassembled WGS sequence"/>
</dbReference>
<dbReference type="SUPFAM" id="SSF47413">
    <property type="entry name" value="lambda repressor-like DNA-binding domains"/>
    <property type="match status" value="1"/>
</dbReference>
<sequence>MVETSLDAAQGPIAAAGSSGGPLLGARLRASREAARISLRELARRVGVSASFLSQVERDKAAPSVGTLYTIVSELGLTLDSVMREGDEEALILRPPAGLVPEASPPTPTRQMQPARTGDDSKNVVRLPETGQLPGLQRAEGRAEILLGGVRWERLTPADDPEVEFLRVTYGSGTESCPPDNIMHHGGKEYFHILSGQLDVQVGFARQTMRPGDSVNFDSSIPHRLSNPYPDPCVAIWFVVGRSSTSSGTGH</sequence>
<dbReference type="InterPro" id="IPR013096">
    <property type="entry name" value="Cupin_2"/>
</dbReference>